<evidence type="ECO:0000313" key="3">
    <source>
        <dbReference type="Proteomes" id="UP001152888"/>
    </source>
</evidence>
<proteinExistence type="predicted"/>
<dbReference type="InterPro" id="IPR000477">
    <property type="entry name" value="RT_dom"/>
</dbReference>
<dbReference type="Gene3D" id="3.30.70.270">
    <property type="match status" value="1"/>
</dbReference>
<sequence length="180" mass="21015">MAGVIQKEKACYISPLVCVRKKDGRIRVCLDARGLNAKVKKDFINPPNPTVLLVQFKQGQLMSTVDLTKAYWQIAVFPDHTKYLGFMYEGETYTFRRLPFGLSMSMKSLIRCLNGILERCNDFAQAYVDDLFIYSNNIGEHLKHWRIIIERFLDARITVKLRKFVKRFCRAEGSFQNFEE</sequence>
<gene>
    <name evidence="2" type="ORF">ACAOBT_LOCUS5662</name>
</gene>
<dbReference type="InterPro" id="IPR043502">
    <property type="entry name" value="DNA/RNA_pol_sf"/>
</dbReference>
<dbReference type="SUPFAM" id="SSF56672">
    <property type="entry name" value="DNA/RNA polymerases"/>
    <property type="match status" value="1"/>
</dbReference>
<keyword evidence="3" id="KW-1185">Reference proteome</keyword>
<organism evidence="2 3">
    <name type="scientific">Acanthoscelides obtectus</name>
    <name type="common">Bean weevil</name>
    <name type="synonym">Bruchus obtectus</name>
    <dbReference type="NCBI Taxonomy" id="200917"/>
    <lineage>
        <taxon>Eukaryota</taxon>
        <taxon>Metazoa</taxon>
        <taxon>Ecdysozoa</taxon>
        <taxon>Arthropoda</taxon>
        <taxon>Hexapoda</taxon>
        <taxon>Insecta</taxon>
        <taxon>Pterygota</taxon>
        <taxon>Neoptera</taxon>
        <taxon>Endopterygota</taxon>
        <taxon>Coleoptera</taxon>
        <taxon>Polyphaga</taxon>
        <taxon>Cucujiformia</taxon>
        <taxon>Chrysomeloidea</taxon>
        <taxon>Chrysomelidae</taxon>
        <taxon>Bruchinae</taxon>
        <taxon>Bruchini</taxon>
        <taxon>Acanthoscelides</taxon>
    </lineage>
</organism>
<dbReference type="Gene3D" id="3.10.10.10">
    <property type="entry name" value="HIV Type 1 Reverse Transcriptase, subunit A, domain 1"/>
    <property type="match status" value="1"/>
</dbReference>
<dbReference type="InterPro" id="IPR051320">
    <property type="entry name" value="Viral_Replic_Matur_Polypro"/>
</dbReference>
<dbReference type="EMBL" id="CAKOFQ010006713">
    <property type="protein sequence ID" value="CAH1964206.1"/>
    <property type="molecule type" value="Genomic_DNA"/>
</dbReference>
<evidence type="ECO:0000313" key="2">
    <source>
        <dbReference type="EMBL" id="CAH1964206.1"/>
    </source>
</evidence>
<protein>
    <recommendedName>
        <fullName evidence="1">Reverse transcriptase domain-containing protein</fullName>
    </recommendedName>
</protein>
<dbReference type="Proteomes" id="UP001152888">
    <property type="component" value="Unassembled WGS sequence"/>
</dbReference>
<dbReference type="PANTHER" id="PTHR33064">
    <property type="entry name" value="POL PROTEIN"/>
    <property type="match status" value="1"/>
</dbReference>
<dbReference type="GO" id="GO:0071897">
    <property type="term" value="P:DNA biosynthetic process"/>
    <property type="evidence" value="ECO:0007669"/>
    <property type="project" value="UniProtKB-ARBA"/>
</dbReference>
<evidence type="ECO:0000259" key="1">
    <source>
        <dbReference type="Pfam" id="PF00078"/>
    </source>
</evidence>
<dbReference type="AlphaFoldDB" id="A0A9P0P2G5"/>
<dbReference type="Pfam" id="PF00078">
    <property type="entry name" value="RVT_1"/>
    <property type="match status" value="1"/>
</dbReference>
<name>A0A9P0P2G5_ACAOB</name>
<dbReference type="InterPro" id="IPR043128">
    <property type="entry name" value="Rev_trsase/Diguanyl_cyclase"/>
</dbReference>
<comment type="caution">
    <text evidence="2">The sequence shown here is derived from an EMBL/GenBank/DDBJ whole genome shotgun (WGS) entry which is preliminary data.</text>
</comment>
<accession>A0A9P0P2G5</accession>
<feature type="domain" description="Reverse transcriptase" evidence="1">
    <location>
        <begin position="19"/>
        <end position="164"/>
    </location>
</feature>
<dbReference type="CDD" id="cd01647">
    <property type="entry name" value="RT_LTR"/>
    <property type="match status" value="1"/>
</dbReference>
<reference evidence="2" key="1">
    <citation type="submission" date="2022-03" db="EMBL/GenBank/DDBJ databases">
        <authorList>
            <person name="Sayadi A."/>
        </authorList>
    </citation>
    <scope>NUCLEOTIDE SEQUENCE</scope>
</reference>
<dbReference type="OrthoDB" id="6769077at2759"/>
<dbReference type="PANTHER" id="PTHR33064:SF37">
    <property type="entry name" value="RIBONUCLEASE H"/>
    <property type="match status" value="1"/>
</dbReference>